<reference evidence="9 10" key="1">
    <citation type="journal article" date="2008" name="PLoS Genet.">
        <title>Genomic islands in the pathogenic filamentous fungus Aspergillus fumigatus.</title>
        <authorList>
            <person name="Fedorova N.D."/>
            <person name="Khaldi N."/>
            <person name="Joardar V.S."/>
            <person name="Maiti R."/>
            <person name="Amedeo P."/>
            <person name="Anderson M.J."/>
            <person name="Crabtree J."/>
            <person name="Silva J.C."/>
            <person name="Badger J.H."/>
            <person name="Albarraq A."/>
            <person name="Angiuoli S."/>
            <person name="Bussey H."/>
            <person name="Bowyer P."/>
            <person name="Cotty P.J."/>
            <person name="Dyer P.S."/>
            <person name="Egan A."/>
            <person name="Galens K."/>
            <person name="Fraser-Liggett C.M."/>
            <person name="Haas B.J."/>
            <person name="Inman J.M."/>
            <person name="Kent R."/>
            <person name="Lemieux S."/>
            <person name="Malavazi I."/>
            <person name="Orvis J."/>
            <person name="Roemer T."/>
            <person name="Ronning C.M."/>
            <person name="Sundaram J.P."/>
            <person name="Sutton G."/>
            <person name="Turner G."/>
            <person name="Venter J.C."/>
            <person name="White O.R."/>
            <person name="Whitty B.R."/>
            <person name="Youngman P."/>
            <person name="Wolfe K.H."/>
            <person name="Goldman G.H."/>
            <person name="Wortman J.R."/>
            <person name="Jiang B."/>
            <person name="Denning D.W."/>
            <person name="Nierman W.C."/>
        </authorList>
    </citation>
    <scope>NUCLEOTIDE SEQUENCE [LARGE SCALE GENOMIC DNA]</scope>
    <source>
        <strain evidence="10">CBS 144.89 / FGSC A1163 / CEA10</strain>
    </source>
</reference>
<evidence type="ECO:0000256" key="5">
    <source>
        <dbReference type="ARBA" id="ARBA00022989"/>
    </source>
</evidence>
<feature type="compositionally biased region" description="Polar residues" evidence="8">
    <location>
        <begin position="438"/>
        <end position="447"/>
    </location>
</feature>
<keyword evidence="10" id="KW-1185">Reference proteome</keyword>
<dbReference type="HOGENOM" id="CLU_365083_0_0_1"/>
<gene>
    <name evidence="7" type="primary">DLT1</name>
    <name evidence="9" type="ORF">AFUB_068490</name>
</gene>
<dbReference type="EMBL" id="DS499598">
    <property type="protein sequence ID" value="EDP50512.1"/>
    <property type="molecule type" value="Genomic_DNA"/>
</dbReference>
<accession>B0Y6X7</accession>
<evidence type="ECO:0000256" key="3">
    <source>
        <dbReference type="ARBA" id="ARBA00021353"/>
    </source>
</evidence>
<name>B0Y6X7_ASPFC</name>
<proteinExistence type="inferred from homology"/>
<sequence>MVGSRPWMIFIQSSIIHVLDLLRFNEGKSCAAQYSAPMTMVLNLYRVLNYAAFTFFSVLLVCLIILTPADAIYQCYKTHRLINIFFITGAYVATFILAALIYATRIYTNRTALSAIPKAWIPVEKEDVGKSVRRLVVEGLARSAIIAYQARPRDIAADGDKFADYPMLVVDRDQPPWGKVEHPGWSSPSSPDLPDLPYRAVVQELPHLIEAKAVSLAPPDPFLSAAAHLSDHGQSVPDTRVVEVLRRPTSMGLREYIQHLTALNLVNPPEIGAEFLAHYERARFSSRELHEDEFRELMHVFADVLRGMTYLDARILDDIQGGSSRSDSESLIGPSDEEGETDTVEFFDESDALSFRRRNSSQRSVASSTWESRSVHTAPTAQSRGSPVASRHHDRYRTLAPPRTPSTRSLRRMQSNVSGSSSGGSVIRLALLRRGTSLFGSTPSGSPKESGGIDEFRKAPSPDVLFPKVDPAVDGEECLHDCASCTVKYPAKFDVDYEDELYGHVNGWATHLLVATGKTDWVRDVADEKGSLMEAIEKGGLVPSNGNLKLSASNMPVPDEYHHHEPGEQPTNVLILPAFTVVEQVTPALAPDLIKYFVSRAPTTTTPLGSIPEPLTETEGEEQQQQHQQPAPVDISSLTPLRSRPCGHAAVILLCSQRTRDARCGQSAPLLRREFERHLRALELYRDLDDERPGGVGIYFISHVGGHKYAANVIIYRRRDFEWYCKENPGQDTLGKTTVEADEGAAQGIWLARVRPEDCENIVKYTVLQGKVVKPGLQLRGGFDRERGKISW</sequence>
<dbReference type="OrthoDB" id="10253744at2759"/>
<dbReference type="InterPro" id="IPR038869">
    <property type="entry name" value="DLT1"/>
</dbReference>
<feature type="compositionally biased region" description="Low complexity" evidence="8">
    <location>
        <begin position="623"/>
        <end position="632"/>
    </location>
</feature>
<dbReference type="AlphaFoldDB" id="B0Y6X7"/>
<dbReference type="Pfam" id="PF06999">
    <property type="entry name" value="Suc_Fer-like"/>
    <property type="match status" value="1"/>
</dbReference>
<comment type="similarity">
    <text evidence="2 7">Belongs to the DLT1 family.</text>
</comment>
<feature type="compositionally biased region" description="Acidic residues" evidence="8">
    <location>
        <begin position="335"/>
        <end position="344"/>
    </location>
</feature>
<comment type="function">
    <text evidence="1 7">Required for growth under high-pressure and low-temperature conditions.</text>
</comment>
<dbReference type="CDD" id="cd03062">
    <property type="entry name" value="TRX_Fd_Sucrase"/>
    <property type="match status" value="1"/>
</dbReference>
<dbReference type="SUPFAM" id="SSF52833">
    <property type="entry name" value="Thioredoxin-like"/>
    <property type="match status" value="1"/>
</dbReference>
<feature type="region of interest" description="Disordered" evidence="8">
    <location>
        <begin position="438"/>
        <end position="459"/>
    </location>
</feature>
<dbReference type="PANTHER" id="PTHR40021:SF1">
    <property type="entry name" value="DEFECT AT LOW TEMPERATURE PROTEIN 1"/>
    <property type="match status" value="1"/>
</dbReference>
<protein>
    <recommendedName>
        <fullName evidence="3 7">Defect at low temperature protein 1</fullName>
    </recommendedName>
</protein>
<evidence type="ECO:0000256" key="1">
    <source>
        <dbReference type="ARBA" id="ARBA00002489"/>
    </source>
</evidence>
<evidence type="ECO:0000256" key="2">
    <source>
        <dbReference type="ARBA" id="ARBA00005550"/>
    </source>
</evidence>
<organism evidence="9 10">
    <name type="scientific">Aspergillus fumigatus (strain CBS 144.89 / FGSC A1163 / CEA10)</name>
    <name type="common">Neosartorya fumigata</name>
    <dbReference type="NCBI Taxonomy" id="451804"/>
    <lineage>
        <taxon>Eukaryota</taxon>
        <taxon>Fungi</taxon>
        <taxon>Dikarya</taxon>
        <taxon>Ascomycota</taxon>
        <taxon>Pezizomycotina</taxon>
        <taxon>Eurotiomycetes</taxon>
        <taxon>Eurotiomycetidae</taxon>
        <taxon>Eurotiales</taxon>
        <taxon>Aspergillaceae</taxon>
        <taxon>Aspergillus</taxon>
        <taxon>Aspergillus subgen. Fumigati</taxon>
    </lineage>
</organism>
<evidence type="ECO:0000313" key="10">
    <source>
        <dbReference type="Proteomes" id="UP000001699"/>
    </source>
</evidence>
<dbReference type="InterPro" id="IPR009737">
    <property type="entry name" value="Aim32/Apd1-like"/>
</dbReference>
<feature type="compositionally biased region" description="Polar residues" evidence="8">
    <location>
        <begin position="364"/>
        <end position="385"/>
    </location>
</feature>
<feature type="transmembrane region" description="Helical" evidence="7">
    <location>
        <begin position="81"/>
        <end position="103"/>
    </location>
</feature>
<evidence type="ECO:0000256" key="8">
    <source>
        <dbReference type="SAM" id="MobiDB-lite"/>
    </source>
</evidence>
<keyword evidence="5 7" id="KW-1133">Transmembrane helix</keyword>
<feature type="region of interest" description="Disordered" evidence="8">
    <location>
        <begin position="364"/>
        <end position="423"/>
    </location>
</feature>
<dbReference type="Proteomes" id="UP000001699">
    <property type="component" value="Unassembled WGS sequence"/>
</dbReference>
<feature type="transmembrane region" description="Helical" evidence="7">
    <location>
        <begin position="47"/>
        <end position="69"/>
    </location>
</feature>
<dbReference type="Gene3D" id="3.40.30.10">
    <property type="entry name" value="Glutaredoxin"/>
    <property type="match status" value="1"/>
</dbReference>
<evidence type="ECO:0000256" key="7">
    <source>
        <dbReference type="RuleBase" id="RU367100"/>
    </source>
</evidence>
<feature type="region of interest" description="Disordered" evidence="8">
    <location>
        <begin position="605"/>
        <end position="632"/>
    </location>
</feature>
<dbReference type="GO" id="GO:0016020">
    <property type="term" value="C:membrane"/>
    <property type="evidence" value="ECO:0007669"/>
    <property type="project" value="UniProtKB-SubCell"/>
</dbReference>
<dbReference type="VEuPathDB" id="FungiDB:AFUB_068490"/>
<dbReference type="PANTHER" id="PTHR40021">
    <property type="entry name" value="DEFECT AT LOW TEMPERATURE PROTEIN 1"/>
    <property type="match status" value="1"/>
</dbReference>
<keyword evidence="6 7" id="KW-0472">Membrane</keyword>
<comment type="subcellular location">
    <subcellularLocation>
        <location evidence="7">Membrane</location>
        <topology evidence="7">Multi-pass membrane protein</topology>
    </subcellularLocation>
</comment>
<evidence type="ECO:0000256" key="4">
    <source>
        <dbReference type="ARBA" id="ARBA00022692"/>
    </source>
</evidence>
<evidence type="ECO:0000256" key="6">
    <source>
        <dbReference type="ARBA" id="ARBA00023136"/>
    </source>
</evidence>
<dbReference type="InterPro" id="IPR036249">
    <property type="entry name" value="Thioredoxin-like_sf"/>
</dbReference>
<evidence type="ECO:0000313" key="9">
    <source>
        <dbReference type="EMBL" id="EDP50512.1"/>
    </source>
</evidence>
<feature type="region of interest" description="Disordered" evidence="8">
    <location>
        <begin position="319"/>
        <end position="344"/>
    </location>
</feature>
<keyword evidence="4 7" id="KW-0812">Transmembrane</keyword>